<feature type="domain" description="EGF-like" evidence="29">
    <location>
        <begin position="1478"/>
        <end position="1521"/>
    </location>
</feature>
<dbReference type="PROSITE" id="PS01187">
    <property type="entry name" value="EGF_CA"/>
    <property type="match status" value="10"/>
</dbReference>
<dbReference type="GO" id="GO:0048731">
    <property type="term" value="P:system development"/>
    <property type="evidence" value="ECO:0007669"/>
    <property type="project" value="UniProtKB-ARBA"/>
</dbReference>
<evidence type="ECO:0000256" key="25">
    <source>
        <dbReference type="PIRSR" id="PIRSR002279-2"/>
    </source>
</evidence>
<evidence type="ECO:0000256" key="10">
    <source>
        <dbReference type="ARBA" id="ARBA00022782"/>
    </source>
</evidence>
<dbReference type="SMART" id="SM01338">
    <property type="entry name" value="NOD"/>
    <property type="match status" value="1"/>
</dbReference>
<feature type="disulfide bond" evidence="27">
    <location>
        <begin position="685"/>
        <end position="695"/>
    </location>
</feature>
<feature type="domain" description="EGF-like" evidence="29">
    <location>
        <begin position="836"/>
        <end position="873"/>
    </location>
</feature>
<feature type="domain" description="EGF-like" evidence="29">
    <location>
        <begin position="1397"/>
        <end position="1435"/>
    </location>
</feature>
<keyword evidence="8" id="KW-0732">Signal</keyword>
<dbReference type="PRINTS" id="PR00010">
    <property type="entry name" value="EGFBLOOD"/>
</dbReference>
<feature type="disulfide bond" evidence="27">
    <location>
        <begin position="748"/>
        <end position="757"/>
    </location>
</feature>
<dbReference type="FunFam" id="2.10.25.10:FF:000784">
    <property type="entry name" value="Uncharacterized protein"/>
    <property type="match status" value="1"/>
</dbReference>
<feature type="disulfide bond" evidence="27">
    <location>
        <begin position="1406"/>
        <end position="1423"/>
    </location>
</feature>
<feature type="domain" description="EGF-like" evidence="29">
    <location>
        <begin position="1121"/>
        <end position="1157"/>
    </location>
</feature>
<dbReference type="Pfam" id="PF00008">
    <property type="entry name" value="EGF"/>
    <property type="match status" value="22"/>
</dbReference>
<feature type="domain" description="EGF-like" evidence="29">
    <location>
        <begin position="403"/>
        <end position="441"/>
    </location>
</feature>
<feature type="domain" description="EGF-like" evidence="29">
    <location>
        <begin position="517"/>
        <end position="554"/>
    </location>
</feature>
<dbReference type="InterPro" id="IPR002110">
    <property type="entry name" value="Ankyrin_rpt"/>
</dbReference>
<feature type="disulfide bond" evidence="27">
    <location>
        <begin position="1347"/>
        <end position="1356"/>
    </location>
</feature>
<keyword evidence="18 25" id="KW-1015">Disulfide bond</keyword>
<feature type="domain" description="EGF-like" evidence="29">
    <location>
        <begin position="1045"/>
        <end position="1081"/>
    </location>
</feature>
<evidence type="ECO:0000259" key="29">
    <source>
        <dbReference type="PROSITE" id="PS50026"/>
    </source>
</evidence>
<comment type="subcellular location">
    <subcellularLocation>
        <location evidence="2">Cell membrane</location>
        <topology evidence="2">Single-pass type I membrane protein</topology>
    </subcellularLocation>
    <subcellularLocation>
        <location evidence="1">Nucleus</location>
    </subcellularLocation>
</comment>
<keyword evidence="9" id="KW-0677">Repeat</keyword>
<dbReference type="FunFam" id="2.10.25.10:FF:000173">
    <property type="entry name" value="Neurogenic locus notch protein 2"/>
    <property type="match status" value="1"/>
</dbReference>
<keyword evidence="17" id="KW-0472">Membrane</keyword>
<feature type="disulfide bond" evidence="25">
    <location>
        <begin position="527"/>
        <end position="542"/>
    </location>
</feature>
<feature type="domain" description="EGF-like" evidence="29">
    <location>
        <begin position="1083"/>
        <end position="1119"/>
    </location>
</feature>
<feature type="domain" description="EGF-like" evidence="29">
    <location>
        <begin position="83"/>
        <end position="120"/>
    </location>
</feature>
<keyword evidence="14" id="KW-1133">Transmembrane helix</keyword>
<evidence type="ECO:0000256" key="2">
    <source>
        <dbReference type="ARBA" id="ARBA00004251"/>
    </source>
</evidence>
<feature type="disulfide bond" evidence="25 27">
    <location>
        <begin position="544"/>
        <end position="553"/>
    </location>
</feature>
<dbReference type="Pfam" id="PF07684">
    <property type="entry name" value="NODP"/>
    <property type="match status" value="1"/>
</dbReference>
<feature type="region of interest" description="Disordered" evidence="28">
    <location>
        <begin position="2407"/>
        <end position="2459"/>
    </location>
</feature>
<feature type="disulfide bond" evidence="27">
    <location>
        <begin position="277"/>
        <end position="286"/>
    </location>
</feature>
<feature type="region of interest" description="Disordered" evidence="28">
    <location>
        <begin position="2355"/>
        <end position="2381"/>
    </location>
</feature>
<protein>
    <submittedName>
        <fullName evidence="31">Neurogenic locus Notch protein</fullName>
    </submittedName>
</protein>
<feature type="non-terminal residue" evidence="31">
    <location>
        <position position="1"/>
    </location>
</feature>
<evidence type="ECO:0000256" key="15">
    <source>
        <dbReference type="ARBA" id="ARBA00023015"/>
    </source>
</evidence>
<dbReference type="FunFam" id="2.10.25.10:FF:000146">
    <property type="entry name" value="Putative neurogenic locus notch"/>
    <property type="match status" value="1"/>
</dbReference>
<keyword evidence="12" id="KW-0832">Ubl conjugation</keyword>
<feature type="disulfide bond" evidence="27">
    <location>
        <begin position="1071"/>
        <end position="1080"/>
    </location>
</feature>
<feature type="disulfide bond" evidence="27">
    <location>
        <begin position="239"/>
        <end position="248"/>
    </location>
</feature>
<evidence type="ECO:0000313" key="32">
    <source>
        <dbReference type="Proteomes" id="UP000055024"/>
    </source>
</evidence>
<dbReference type="FunFam" id="2.10.25.10:FF:000109">
    <property type="entry name" value="Notch homolog 4, [Drosophila]"/>
    <property type="match status" value="1"/>
</dbReference>
<feature type="disulfide bond" evidence="27">
    <location>
        <begin position="1385"/>
        <end position="1394"/>
    </location>
</feature>
<evidence type="ECO:0000256" key="27">
    <source>
        <dbReference type="PROSITE-ProRule" id="PRU00076"/>
    </source>
</evidence>
<feature type="domain" description="EGF-like" evidence="29">
    <location>
        <begin position="556"/>
        <end position="592"/>
    </location>
</feature>
<dbReference type="OrthoDB" id="283575at2759"/>
<evidence type="ECO:0000256" key="1">
    <source>
        <dbReference type="ARBA" id="ARBA00004123"/>
    </source>
</evidence>
<evidence type="ECO:0000256" key="21">
    <source>
        <dbReference type="ARBA" id="ARBA00023170"/>
    </source>
</evidence>
<evidence type="ECO:0000256" key="3">
    <source>
        <dbReference type="ARBA" id="ARBA00005847"/>
    </source>
</evidence>
<evidence type="ECO:0000256" key="11">
    <source>
        <dbReference type="ARBA" id="ARBA00022837"/>
    </source>
</evidence>
<feature type="disulfide bond" evidence="27">
    <location>
        <begin position="314"/>
        <end position="323"/>
    </location>
</feature>
<feature type="compositionally biased region" description="Low complexity" evidence="28">
    <location>
        <begin position="2510"/>
        <end position="2539"/>
    </location>
</feature>
<feature type="disulfide bond" evidence="25">
    <location>
        <begin position="560"/>
        <end position="571"/>
    </location>
</feature>
<feature type="disulfide bond" evidence="27">
    <location>
        <begin position="391"/>
        <end position="400"/>
    </location>
</feature>
<dbReference type="GO" id="GO:0048589">
    <property type="term" value="P:developmental growth"/>
    <property type="evidence" value="ECO:0007669"/>
    <property type="project" value="UniProtKB-ARBA"/>
</dbReference>
<dbReference type="SUPFAM" id="SSF90193">
    <property type="entry name" value="Notch domain"/>
    <property type="match status" value="3"/>
</dbReference>
<dbReference type="PROSITE" id="PS00022">
    <property type="entry name" value="EGF_1"/>
    <property type="match status" value="33"/>
</dbReference>
<feature type="domain" description="LNR" evidence="30">
    <location>
        <begin position="1655"/>
        <end position="1696"/>
    </location>
</feature>
<feature type="domain" description="EGF-like" evidence="29">
    <location>
        <begin position="602"/>
        <end position="640"/>
    </location>
</feature>
<dbReference type="GO" id="GO:0040024">
    <property type="term" value="P:dauer larval development"/>
    <property type="evidence" value="ECO:0007669"/>
    <property type="project" value="UniProtKB-ARBA"/>
</dbReference>
<feature type="disulfide bond" evidence="27">
    <location>
        <begin position="1511"/>
        <end position="1520"/>
    </location>
</feature>
<feature type="disulfide bond" evidence="27">
    <location>
        <begin position="1309"/>
        <end position="1318"/>
    </location>
</feature>
<dbReference type="SUPFAM" id="SSF57196">
    <property type="entry name" value="EGF/Laminin"/>
    <property type="match status" value="21"/>
</dbReference>
<dbReference type="FunFam" id="2.10.25.10:FF:000125">
    <property type="entry name" value="Neurogenic locus notch protein-like"/>
    <property type="match status" value="2"/>
</dbReference>
<keyword evidence="16 26" id="KW-0040">ANK repeat</keyword>
<feature type="binding site" evidence="24">
    <location>
        <position position="559"/>
    </location>
    <ligand>
        <name>Ca(2+)</name>
        <dbReference type="ChEBI" id="CHEBI:29108"/>
        <label>2</label>
    </ligand>
</feature>
<evidence type="ECO:0000256" key="13">
    <source>
        <dbReference type="ARBA" id="ARBA00022976"/>
    </source>
</evidence>
<feature type="domain" description="EGF-like" evidence="29">
    <location>
        <begin position="1283"/>
        <end position="1319"/>
    </location>
</feature>
<feature type="binding site" evidence="24">
    <location>
        <position position="573"/>
    </location>
    <ligand>
        <name>Ca(2+)</name>
        <dbReference type="ChEBI" id="CHEBI:29108"/>
        <label>2</label>
    </ligand>
</feature>
<dbReference type="InterPro" id="IPR013032">
    <property type="entry name" value="EGF-like_CS"/>
</dbReference>
<dbReference type="FunFam" id="2.10.25.10:FF:000368">
    <property type="entry name" value="Delta-like 3 (Drosophila), isoform CRA_b"/>
    <property type="match status" value="1"/>
</dbReference>
<dbReference type="InterPro" id="IPR000742">
    <property type="entry name" value="EGF"/>
</dbReference>
<feature type="region of interest" description="Disordered" evidence="28">
    <location>
        <begin position="2507"/>
        <end position="2541"/>
    </location>
</feature>
<feature type="disulfide bond" evidence="25">
    <location>
        <begin position="565"/>
        <end position="580"/>
    </location>
</feature>
<feature type="domain" description="EGF-like" evidence="29">
    <location>
        <begin position="326"/>
        <end position="363"/>
    </location>
</feature>
<dbReference type="InterPro" id="IPR000152">
    <property type="entry name" value="EGF-type_Asp/Asn_hydroxyl_site"/>
</dbReference>
<dbReference type="FunFam" id="3.30.300.320:FF:000001">
    <property type="entry name" value="Neurogenic locus notch 1"/>
    <property type="match status" value="1"/>
</dbReference>
<dbReference type="SMART" id="SM00181">
    <property type="entry name" value="EGF"/>
    <property type="match status" value="36"/>
</dbReference>
<feature type="domain" description="EGF-like" evidence="29">
    <location>
        <begin position="926"/>
        <end position="963"/>
    </location>
</feature>
<keyword evidence="22" id="KW-0325">Glycoprotein</keyword>
<dbReference type="InterPro" id="IPR049883">
    <property type="entry name" value="NOTCH1_EGF-like"/>
</dbReference>
<evidence type="ECO:0000256" key="16">
    <source>
        <dbReference type="ARBA" id="ARBA00023043"/>
    </source>
</evidence>
<feature type="domain" description="EGF-like" evidence="29">
    <location>
        <begin position="1244"/>
        <end position="1281"/>
    </location>
</feature>
<feature type="repeat" description="ANK" evidence="26">
    <location>
        <begin position="2182"/>
        <end position="2204"/>
    </location>
</feature>
<feature type="disulfide bond" evidence="27">
    <location>
        <begin position="505"/>
        <end position="514"/>
    </location>
</feature>
<evidence type="ECO:0000256" key="4">
    <source>
        <dbReference type="ARBA" id="ARBA00022473"/>
    </source>
</evidence>
<feature type="domain" description="EGF-like" evidence="29">
    <location>
        <begin position="642"/>
        <end position="679"/>
    </location>
</feature>
<feature type="compositionally biased region" description="Basic residues" evidence="28">
    <location>
        <begin position="2355"/>
        <end position="2366"/>
    </location>
</feature>
<keyword evidence="13" id="KW-0914">Notch signaling pathway</keyword>
<dbReference type="InterPro" id="IPR009030">
    <property type="entry name" value="Growth_fac_rcpt_cys_sf"/>
</dbReference>
<evidence type="ECO:0000256" key="8">
    <source>
        <dbReference type="ARBA" id="ARBA00022729"/>
    </source>
</evidence>
<feature type="disulfide bond" evidence="25">
    <location>
        <begin position="521"/>
        <end position="533"/>
    </location>
</feature>
<dbReference type="Gene3D" id="1.25.40.20">
    <property type="entry name" value="Ankyrin repeat-containing domain"/>
    <property type="match status" value="2"/>
</dbReference>
<dbReference type="FunFam" id="2.10.25.10:FF:000508">
    <property type="entry name" value="Eyes shut homolog"/>
    <property type="match status" value="1"/>
</dbReference>
<reference evidence="31 32" key="1">
    <citation type="submission" date="2015-01" db="EMBL/GenBank/DDBJ databases">
        <title>Evolution of Trichinella species and genotypes.</title>
        <authorList>
            <person name="Korhonen P.K."/>
            <person name="Edoardo P."/>
            <person name="Giuseppe L.R."/>
            <person name="Gasser R.B."/>
        </authorList>
    </citation>
    <scope>NUCLEOTIDE SEQUENCE [LARGE SCALE GENOMIC DNA]</scope>
    <source>
        <strain evidence="31">ISS1029</strain>
    </source>
</reference>
<dbReference type="Gene3D" id="3.30.300.320">
    <property type="match status" value="1"/>
</dbReference>
<feature type="disulfide bond" evidence="27">
    <location>
        <begin position="1223"/>
        <end position="1232"/>
    </location>
</feature>
<feature type="domain" description="EGF-like" evidence="29">
    <location>
        <begin position="477"/>
        <end position="515"/>
    </location>
</feature>
<dbReference type="Pfam" id="PF12661">
    <property type="entry name" value="hEGF"/>
    <property type="match status" value="2"/>
</dbReference>
<keyword evidence="20" id="KW-0804">Transcription</keyword>
<evidence type="ECO:0000256" key="6">
    <source>
        <dbReference type="ARBA" id="ARBA00022536"/>
    </source>
</evidence>
<feature type="repeat" description="ANK" evidence="26">
    <location>
        <begin position="2285"/>
        <end position="2317"/>
    </location>
</feature>
<dbReference type="InterPro" id="IPR018097">
    <property type="entry name" value="EGF_Ca-bd_CS"/>
</dbReference>
<dbReference type="InterPro" id="IPR051022">
    <property type="entry name" value="Notch_Cell-Fate_Det"/>
</dbReference>
<evidence type="ECO:0000256" key="24">
    <source>
        <dbReference type="PIRSR" id="PIRSR002279-1"/>
    </source>
</evidence>
<dbReference type="PRINTS" id="PR01983">
    <property type="entry name" value="NOTCH"/>
</dbReference>
<keyword evidence="10" id="KW-0221">Differentiation</keyword>
<feature type="domain" description="EGF-like" evidence="29">
    <location>
        <begin position="681"/>
        <end position="720"/>
    </location>
</feature>
<feature type="disulfide bond" evidence="25 27">
    <location>
        <begin position="630"/>
        <end position="639"/>
    </location>
</feature>
<feature type="disulfide bond" evidence="27">
    <location>
        <begin position="1147"/>
        <end position="1156"/>
    </location>
</feature>
<feature type="disulfide bond" evidence="27">
    <location>
        <begin position="669"/>
        <end position="678"/>
    </location>
</feature>
<dbReference type="SUPFAM" id="SSF48403">
    <property type="entry name" value="Ankyrin repeat"/>
    <property type="match status" value="1"/>
</dbReference>
<feature type="disulfide bond" evidence="27">
    <location>
        <begin position="486"/>
        <end position="503"/>
    </location>
</feature>
<feature type="disulfide bond" evidence="27">
    <location>
        <begin position="1033"/>
        <end position="1042"/>
    </location>
</feature>
<dbReference type="SMART" id="SM00248">
    <property type="entry name" value="ANK"/>
    <property type="match status" value="6"/>
</dbReference>
<evidence type="ECO:0000256" key="14">
    <source>
        <dbReference type="ARBA" id="ARBA00022989"/>
    </source>
</evidence>
<keyword evidence="7" id="KW-0812">Transmembrane</keyword>
<keyword evidence="23" id="KW-0539">Nucleus</keyword>
<dbReference type="EMBL" id="JYDP01000116">
    <property type="protein sequence ID" value="KRZ06574.1"/>
    <property type="molecule type" value="Genomic_DNA"/>
</dbReference>
<gene>
    <name evidence="31" type="primary">N</name>
    <name evidence="31" type="ORF">T11_2982</name>
</gene>
<dbReference type="Proteomes" id="UP000055024">
    <property type="component" value="Unassembled WGS sequence"/>
</dbReference>
<dbReference type="SUPFAM" id="SSF57184">
    <property type="entry name" value="Growth factor receptor domain"/>
    <property type="match status" value="4"/>
</dbReference>
<evidence type="ECO:0000256" key="5">
    <source>
        <dbReference type="ARBA" id="ARBA00022475"/>
    </source>
</evidence>
<keyword evidence="32" id="KW-1185">Reference proteome</keyword>
<feature type="domain" description="EGF-like" evidence="29">
    <location>
        <begin position="722"/>
        <end position="758"/>
    </location>
</feature>
<keyword evidence="24" id="KW-0479">Metal-binding</keyword>
<keyword evidence="5" id="KW-1003">Cell membrane</keyword>
<feature type="domain" description="LNR" evidence="30">
    <location>
        <begin position="1615"/>
        <end position="1651"/>
    </location>
</feature>
<comment type="caution">
    <text evidence="27">Lacks conserved residue(s) required for the propagation of feature annotation.</text>
</comment>
<feature type="disulfide bond" evidence="27">
    <location>
        <begin position="1185"/>
        <end position="1194"/>
    </location>
</feature>
<accession>A0A0V1H776</accession>
<evidence type="ECO:0000256" key="7">
    <source>
        <dbReference type="ARBA" id="ARBA00022692"/>
    </source>
</evidence>
<dbReference type="InterPro" id="IPR008297">
    <property type="entry name" value="Notch"/>
</dbReference>
<dbReference type="PANTHER" id="PTHR24049">
    <property type="entry name" value="CRUMBS FAMILY MEMBER"/>
    <property type="match status" value="1"/>
</dbReference>
<feature type="disulfide bond" evidence="27">
    <location>
        <begin position="953"/>
        <end position="962"/>
    </location>
</feature>
<dbReference type="InterPro" id="IPR001881">
    <property type="entry name" value="EGF-like_Ca-bd_dom"/>
</dbReference>
<feature type="disulfide bond" evidence="27">
    <location>
        <begin position="1551"/>
        <end position="1560"/>
    </location>
</feature>
<feature type="domain" description="EGF-like" evidence="29">
    <location>
        <begin position="1524"/>
        <end position="1561"/>
    </location>
</feature>
<feature type="domain" description="EGF-like" evidence="29">
    <location>
        <begin position="1159"/>
        <end position="1195"/>
    </location>
</feature>
<feature type="disulfide bond" evidence="27">
    <location>
        <begin position="293"/>
        <end position="303"/>
    </location>
</feature>
<dbReference type="FunFam" id="2.10.25.10:FF:000472">
    <property type="entry name" value="Uncharacterized protein, isoform A"/>
    <property type="match status" value="1"/>
</dbReference>
<dbReference type="InterPro" id="IPR010660">
    <property type="entry name" value="Notch_NOD_dom"/>
</dbReference>
<keyword evidence="19" id="KW-0010">Activator</keyword>
<keyword evidence="21" id="KW-0675">Receptor</keyword>
<dbReference type="PIRSF" id="PIRSF002279">
    <property type="entry name" value="Notch"/>
    <property type="match status" value="1"/>
</dbReference>
<feature type="domain" description="EGF-like" evidence="29">
    <location>
        <begin position="1197"/>
        <end position="1233"/>
    </location>
</feature>
<evidence type="ECO:0000256" key="19">
    <source>
        <dbReference type="ARBA" id="ARBA00023159"/>
    </source>
</evidence>
<dbReference type="CDD" id="cd00054">
    <property type="entry name" value="EGF_CA"/>
    <property type="match status" value="25"/>
</dbReference>
<comment type="similarity">
    <text evidence="3">Belongs to the NOTCH family.</text>
</comment>
<dbReference type="GO" id="GO:0061629">
    <property type="term" value="F:RNA polymerase II-specific DNA-binding transcription factor binding"/>
    <property type="evidence" value="ECO:0007669"/>
    <property type="project" value="UniProtKB-ARBA"/>
</dbReference>
<evidence type="ECO:0000256" key="20">
    <source>
        <dbReference type="ARBA" id="ARBA00023163"/>
    </source>
</evidence>
<feature type="domain" description="EGF-like" evidence="29">
    <location>
        <begin position="1321"/>
        <end position="1357"/>
    </location>
</feature>
<dbReference type="FunFam" id="2.10.25.10:FF:000321">
    <property type="entry name" value="Protein delta homolog 1"/>
    <property type="match status" value="1"/>
</dbReference>
<feature type="disulfide bond" evidence="27">
    <location>
        <begin position="431"/>
        <end position="440"/>
    </location>
</feature>
<dbReference type="PROSITE" id="PS01186">
    <property type="entry name" value="EGF_2"/>
    <property type="match status" value="28"/>
</dbReference>
<feature type="domain" description="EGF-like" evidence="29">
    <location>
        <begin position="250"/>
        <end position="287"/>
    </location>
</feature>
<dbReference type="GO" id="GO:0005886">
    <property type="term" value="C:plasma membrane"/>
    <property type="evidence" value="ECO:0007669"/>
    <property type="project" value="UniProtKB-SubCell"/>
</dbReference>
<dbReference type="PROSITE" id="PS50297">
    <property type="entry name" value="ANK_REP_REGION"/>
    <property type="match status" value="3"/>
</dbReference>
<evidence type="ECO:0000256" key="28">
    <source>
        <dbReference type="SAM" id="MobiDB-lite"/>
    </source>
</evidence>
<feature type="disulfide bond" evidence="27">
    <location>
        <begin position="353"/>
        <end position="362"/>
    </location>
</feature>
<feature type="repeat" description="ANK" evidence="26">
    <location>
        <begin position="2252"/>
        <end position="2284"/>
    </location>
</feature>
<evidence type="ECO:0000259" key="30">
    <source>
        <dbReference type="PROSITE" id="PS50258"/>
    </source>
</evidence>
<evidence type="ECO:0000256" key="22">
    <source>
        <dbReference type="ARBA" id="ARBA00023180"/>
    </source>
</evidence>
<feature type="disulfide bond" evidence="25">
    <location>
        <begin position="598"/>
        <end position="616"/>
    </location>
</feature>
<comment type="caution">
    <text evidence="31">The sequence shown here is derived from an EMBL/GenBank/DDBJ whole genome shotgun (WGS) entry which is preliminary data.</text>
</comment>
<dbReference type="GO" id="GO:0005509">
    <property type="term" value="F:calcium ion binding"/>
    <property type="evidence" value="ECO:0007669"/>
    <property type="project" value="InterPro"/>
</dbReference>
<dbReference type="FunFam" id="2.10.25.10:FF:000391">
    <property type="entry name" value="Weary, isoform C"/>
    <property type="match status" value="1"/>
</dbReference>
<feature type="domain" description="EGF-like" evidence="29">
    <location>
        <begin position="798"/>
        <end position="834"/>
    </location>
</feature>
<feature type="disulfide bond" evidence="27">
    <location>
        <begin position="1271"/>
        <end position="1280"/>
    </location>
</feature>
<feature type="domain" description="EGF-like" evidence="29">
    <location>
        <begin position="289"/>
        <end position="324"/>
    </location>
</feature>
<name>A0A0V1H776_9BILA</name>
<dbReference type="PROSITE" id="PS50258">
    <property type="entry name" value="LNR"/>
    <property type="match status" value="2"/>
</dbReference>
<dbReference type="Pfam" id="PF06816">
    <property type="entry name" value="NOD"/>
    <property type="match status" value="1"/>
</dbReference>
<feature type="disulfide bond" evidence="27">
    <location>
        <begin position="110"/>
        <end position="119"/>
    </location>
</feature>
<dbReference type="PROSITE" id="PS00010">
    <property type="entry name" value="ASX_HYDROXYL"/>
    <property type="match status" value="19"/>
</dbReference>
<keyword evidence="15" id="KW-0805">Transcription regulation</keyword>
<feature type="disulfide bond" evidence="27">
    <location>
        <begin position="217"/>
        <end position="227"/>
    </location>
</feature>
<dbReference type="SMART" id="SM00179">
    <property type="entry name" value="EGF_CA"/>
    <property type="match status" value="33"/>
</dbReference>
<feature type="disulfide bond" evidence="27">
    <location>
        <begin position="993"/>
        <end position="1002"/>
    </location>
</feature>
<evidence type="ECO:0000256" key="12">
    <source>
        <dbReference type="ARBA" id="ARBA00022843"/>
    </source>
</evidence>
<evidence type="ECO:0000256" key="17">
    <source>
        <dbReference type="ARBA" id="ARBA00023136"/>
    </source>
</evidence>
<dbReference type="FunFam" id="2.10.25.10:FF:000246">
    <property type="entry name" value="EGF-like repeat and discoidin I-like domain-containing protein 3"/>
    <property type="match status" value="1"/>
</dbReference>
<feature type="disulfide bond" evidence="27">
    <location>
        <begin position="1109"/>
        <end position="1118"/>
    </location>
</feature>
<dbReference type="FunFam" id="2.10.25.10:FF:000066">
    <property type="entry name" value="FAT atypical cadherin 4"/>
    <property type="match status" value="2"/>
</dbReference>
<dbReference type="PROSITE" id="PS50026">
    <property type="entry name" value="EGF_3"/>
    <property type="match status" value="35"/>
</dbReference>
<keyword evidence="4" id="KW-0217">Developmental protein</keyword>
<feature type="disulfide bond" evidence="25">
    <location>
        <begin position="610"/>
        <end position="628"/>
    </location>
</feature>
<feature type="disulfide bond" evidence="27">
    <location>
        <begin position="1461"/>
        <end position="1470"/>
    </location>
</feature>
<feature type="domain" description="EGF-like" evidence="29">
    <location>
        <begin position="760"/>
        <end position="796"/>
    </location>
</feature>
<evidence type="ECO:0000256" key="23">
    <source>
        <dbReference type="ARBA" id="ARBA00023242"/>
    </source>
</evidence>
<dbReference type="FunFam" id="2.10.25.10:FF:000080">
    <property type="entry name" value="Neurogenic locus notch 1"/>
    <property type="match status" value="2"/>
</dbReference>
<feature type="domain" description="EGF-like" evidence="29">
    <location>
        <begin position="875"/>
        <end position="924"/>
    </location>
</feature>
<evidence type="ECO:0000256" key="9">
    <source>
        <dbReference type="ARBA" id="ARBA00022737"/>
    </source>
</evidence>
<dbReference type="Pfam" id="PF07645">
    <property type="entry name" value="EGF_CA"/>
    <property type="match status" value="6"/>
</dbReference>
<dbReference type="InterPro" id="IPR011656">
    <property type="entry name" value="Notch_NODP_dom"/>
</dbReference>
<feature type="disulfide bond" evidence="27">
    <location>
        <begin position="974"/>
        <end position="991"/>
    </location>
</feature>
<dbReference type="SMART" id="SM01339">
    <property type="entry name" value="NODP"/>
    <property type="match status" value="1"/>
</dbReference>
<dbReference type="PRINTS" id="PR01452">
    <property type="entry name" value="LNOTCHREPEAT"/>
</dbReference>
<dbReference type="GO" id="GO:0022611">
    <property type="term" value="P:dormancy process"/>
    <property type="evidence" value="ECO:0007669"/>
    <property type="project" value="UniProtKB-ARBA"/>
</dbReference>
<sequence>LLFFSFDAYFCFCKSINWRKSSADQNISNSKKLFSCEAVNFQIMNRLARTSRRLIPMIIVAASMLVLCQANSITYPVFTTMQSYSSCLPSPCQNGGKCAIGNHGFAECECIPGYFGRYCDHPDPCKPNPCMNNGLCRFEIDDTNGVLVNCSCPLVQLGGFDSSRKSVSSGHRTVQGRMPDWIHSMSAAICNSLPRSSLSLYGCFTASLCEVQLPNACDSSPCKHGKCILNTLQTYHCECDFGYLGYHCEHVDACAVNRCENGGQCIPLGDANFKCICKSGFTGRFCEQDVDECKLGICRHGECTNLIGGYSCKCDRAFTGKNCDQAFIPCSPSLCQNNGHCLPTGNFDYICHCPSGFTGKNCEINIDDCGEHFCQNGGRCVDGVMSYTCDCPSNYKGRYCTEDVNECQQFPGLCRNGGTCLNSVGSFQCVCVNGWEGEFCEINMDDCADVRCYNGGTCRDMVASFYCECPVGLKCQLRDSCRSNPCYGEARCSTNGVDGSYKCDCPRGFKGDDCSEDVDECALENPCENNSTCVNLPGTFKCLCAPGWTDDNCDTNIDECESNPCQNSGSCLDDIGFYTCLCMKGYTGKQCETRINHCLLDDPDQPNGRCLNNGVCVASTTGDRGLRCSCPPGFEGQFCEQKRNLCLAEKPCQNGGSCVSLAVGYRCLCRAGYTGTNCTRRLDDCRKNPCVHGFCVDTPHRFDSSVHCQCEPGWTGQFCDHDVDECLDEPCWFNGTCVNTAGSYKCQCRNGTFGRDCHENVNDCASNPCLHGGVCRDLVNDYKCECVAGYTGNNCEIDVDECATQPCLNGGRCTDLVNGFRCDCAPGFTGLRCDTERDDCFHEPCLNGATCRSTPFGKFFCHCPAGFTGTRCELQVSACASNPCRHGATCHNKADSGALITGGSGSTSDYTCACRPGYTGVNCEQNVDECVQLKPCLNGAKCTDESQGFRCHCPAGFVGKLCEHRLDPCRGKVCLNNGKCRPSSNYRDFVCQCKAGFHGRMCEYDVDECKLVPPPCRNNGTCENQLGTFNCHCPPGFSGRRCEENIDDCASMPCLNGGFCTDLIDHYNCQCLAGFTGQQCETDIDDCASKPCLNGGTCHDYVNSYTCTCPLGFSGTNCQVNDEDCSPSSCLNGGQCVDGVNNFTCLCRPGFSGRNCQHQADLCENEPCQNGGTCIDHGGHYLCQCVHGFSGVHCERFVDWCSRSPCKNDGHCIQERNEYRCECPYGWTGKHCDVEMVSCVEAARRRRVSVKELCRNDGRCEQRGNSHVCLCQAGFTGSYCEVDIDECQSNPCQNGARCRNQNNSFACICAPGYTGSTCAVNIDDCSPNPCHNGGVCYDLIQGYICSCPPGTGGSECEINENDCYANACHHGGTCVDKVGGFECICPPGFVGQRCEGDVNECLSAPCHDEGTISCVQLVNDYSCLCKPGFGGRNCEHRHSFCSSNPCKNGASCNDDTGKCVCTAGFYGQHCEMSMLDDGEAICKQGGNSNRCLNGGTCVPSVESSLGYQCHCPTGTAGLHCEIDSVDECATLKPCKNGGICHNLVGQFQCSCPAKFAGHLCDLYDPTFAGGVDNRIEEDAEDYERQRHLSNNGVGYRSTVDVHLFDEIDRTESNSCQRNHCQQKANNSICNPECNFVACGFDGLDCSAGLKPFDRCEHGNYCAHVFRDGKCDPVCNNEQCLFDGFDCSKMDEQCDPVFESYCIRHLGDGKCDHGCNTAGCNYDGGDCLAENGDKLKRQTLNGEVVLILTVDPKLFTQDSSRFLMVVGKLVHANVQVKLDEHGSPMIYRWNSKSGIEKDKNNKPLPVFTYNAKLNIDYNKNDNIKKQKRDAGVDYEHPSPIIHGTLVVLVIDVTACSQQAGEECFTNVLTVADFLGAATAREALKSELGWDVYSANGKMSPPENKKLQNWMIALITFMCSAALIFLSATVLLRKRVRAPVWIPGFGGSDQHERHQVRDAKLQFETNLGKKSEFVEPNNYTTDEHHLVALKKQKKYYDTDQYQSNWKSPPSLAAAVDHHQLNSMNKYLDWNPTNDCATRWSEADTYSTYLRSQTATPNSEMLPLSNKQQQQQQQQLDAVAEESRNWSARHKAILNGKAGTSDLGDVNALGPDNETPLMLAAYQPFDSEEQQLECLQQLVEEGADLNAQTEVYKQTALMLAVRFSRVQAVSHMLQCGSSPTIGDFKGNTALHHAIMARNSRIVEILLNDARTDLEQKNDEGCTALLLEAKIATGCDLTIGKMLLRHDASVLSADNQGLTAVHWAASNGNIPFIRLLLQHGAECNVQDLKDRTPLFLAVRENQQETVRYLLEIGADKELADQMDRRPRHVAEELGLVAILSLMDSFQGVRIIPATMMRKSKPKAALPKRSRSVKERSPRPINYNTTYKLENNGLQSCATLFGNNAKISSNTNNNNNNNSAVDGVCFSPTDSGVGSGSSPGTDASVDSPMAQIQESPSPGTHIPFCPVLQHQHAMQCSQSRSQADIYGHQHQTQLPTKSCVISQTVNSSYTMPIFNNSSSSSNNNNTTTNPTANGNNNNNSDNNNPCSPFAMQMHTSFNNAVMPHTTNTFGRNVTVHSCPGVGSHPRHMQNSSPPSANFGGIVMQPSSENNQFYIAESQRPAYFSTMYTTPSCMEFSNEQPSRQQQMQHQKSYWGQIGDSSGNYDYAYEPPIYGCYATGPS</sequence>
<dbReference type="Gene3D" id="2.10.25.10">
    <property type="entry name" value="Laminin"/>
    <property type="match status" value="35"/>
</dbReference>
<dbReference type="PANTHER" id="PTHR24049:SF22">
    <property type="entry name" value="DROSOPHILA CRUMBS HOMOLOG"/>
    <property type="match status" value="1"/>
</dbReference>
<feature type="domain" description="EGF-like" evidence="29">
    <location>
        <begin position="1005"/>
        <end position="1043"/>
    </location>
</feature>
<feature type="disulfide bond" evidence="25 27">
    <location>
        <begin position="582"/>
        <end position="591"/>
    </location>
</feature>
<evidence type="ECO:0000256" key="18">
    <source>
        <dbReference type="ARBA" id="ARBA00023157"/>
    </source>
</evidence>
<proteinExistence type="inferred from homology"/>
<dbReference type="Pfam" id="PF12796">
    <property type="entry name" value="Ank_2"/>
    <property type="match status" value="2"/>
</dbReference>
<keyword evidence="6 27" id="KW-0245">EGF-like domain</keyword>
<feature type="disulfide bond" evidence="27">
    <location>
        <begin position="914"/>
        <end position="923"/>
    </location>
</feature>
<dbReference type="GO" id="GO:0007219">
    <property type="term" value="P:Notch signaling pathway"/>
    <property type="evidence" value="ECO:0007669"/>
    <property type="project" value="UniProtKB-KW"/>
</dbReference>
<dbReference type="InterPro" id="IPR000800">
    <property type="entry name" value="Notch_dom"/>
</dbReference>
<dbReference type="FunFam" id="2.10.25.10:FF:000031">
    <property type="entry name" value="neurogenic locus notch homolog protein 3"/>
    <property type="match status" value="2"/>
</dbReference>
<feature type="domain" description="EGF-like" evidence="29">
    <location>
        <begin position="443"/>
        <end position="476"/>
    </location>
</feature>
<evidence type="ECO:0000256" key="26">
    <source>
        <dbReference type="PROSITE-ProRule" id="PRU00023"/>
    </source>
</evidence>
<feature type="disulfide bond" evidence="27">
    <location>
        <begin position="786"/>
        <end position="795"/>
    </location>
</feature>
<feature type="domain" description="EGF-like" evidence="29">
    <location>
        <begin position="1359"/>
        <end position="1395"/>
    </location>
</feature>
<feature type="disulfide bond" evidence="27">
    <location>
        <begin position="824"/>
        <end position="833"/>
    </location>
</feature>
<feature type="disulfide bond" evidence="27">
    <location>
        <begin position="710"/>
        <end position="719"/>
    </location>
</feature>
<dbReference type="InterPro" id="IPR035993">
    <property type="entry name" value="Notch-like_dom_sf"/>
</dbReference>
<feature type="disulfide bond" evidence="27">
    <location>
        <begin position="1425"/>
        <end position="1434"/>
    </location>
</feature>
<dbReference type="SMART" id="SM00004">
    <property type="entry name" value="NL"/>
    <property type="match status" value="3"/>
</dbReference>
<dbReference type="FunFam" id="2.10.25.10:FF:000004">
    <property type="entry name" value="Neurogenic locus notch 1"/>
    <property type="match status" value="4"/>
</dbReference>
<feature type="repeat" description="ANK" evidence="26">
    <location>
        <begin position="2109"/>
        <end position="2147"/>
    </location>
</feature>
<feature type="domain" description="EGF-like" evidence="29">
    <location>
        <begin position="213"/>
        <end position="249"/>
    </location>
</feature>
<dbReference type="FunFam" id="2.10.25.10:FF:000136">
    <property type="entry name" value="Neurogenic locus notch 1"/>
    <property type="match status" value="1"/>
</dbReference>
<dbReference type="GO" id="GO:0050793">
    <property type="term" value="P:regulation of developmental process"/>
    <property type="evidence" value="ECO:0007669"/>
    <property type="project" value="InterPro"/>
</dbReference>
<dbReference type="STRING" id="268475.A0A0V1H776"/>
<dbReference type="InterPro" id="IPR036770">
    <property type="entry name" value="Ankyrin_rpt-contain_sf"/>
</dbReference>
<feature type="domain" description="EGF-like" evidence="29">
    <location>
        <begin position="365"/>
        <end position="401"/>
    </location>
</feature>
<organism evidence="31 32">
    <name type="scientific">Trichinella zimbabwensis</name>
    <dbReference type="NCBI Taxonomy" id="268475"/>
    <lineage>
        <taxon>Eukaryota</taxon>
        <taxon>Metazoa</taxon>
        <taxon>Ecdysozoa</taxon>
        <taxon>Nematoda</taxon>
        <taxon>Enoplea</taxon>
        <taxon>Dorylaimia</taxon>
        <taxon>Trichinellida</taxon>
        <taxon>Trichinellidae</taxon>
        <taxon>Trichinella</taxon>
    </lineage>
</organism>
<feature type="domain" description="EGF-like" evidence="29">
    <location>
        <begin position="1437"/>
        <end position="1471"/>
    </location>
</feature>
<evidence type="ECO:0000313" key="31">
    <source>
        <dbReference type="EMBL" id="KRZ06574.1"/>
    </source>
</evidence>
<dbReference type="GO" id="GO:0048513">
    <property type="term" value="P:animal organ development"/>
    <property type="evidence" value="ECO:0007669"/>
    <property type="project" value="UniProtKB-ARBA"/>
</dbReference>
<keyword evidence="11 24" id="KW-0106">Calcium</keyword>
<feature type="disulfide bond" evidence="27">
    <location>
        <begin position="863"/>
        <end position="872"/>
    </location>
</feature>
<dbReference type="PROSITE" id="PS50088">
    <property type="entry name" value="ANK_REPEAT"/>
    <property type="match status" value="4"/>
</dbReference>
<feature type="domain" description="EGF-like" evidence="29">
    <location>
        <begin position="965"/>
        <end position="1003"/>
    </location>
</feature>
<dbReference type="GO" id="GO:0001708">
    <property type="term" value="P:cell fate specification"/>
    <property type="evidence" value="ECO:0007669"/>
    <property type="project" value="UniProtKB-ARBA"/>
</dbReference>
<dbReference type="Gene3D" id="3.30.70.3310">
    <property type="match status" value="1"/>
</dbReference>
<dbReference type="Pfam" id="PF00066">
    <property type="entry name" value="Notch"/>
    <property type="match status" value="3"/>
</dbReference>
<dbReference type="GO" id="GO:0090575">
    <property type="term" value="C:RNA polymerase II transcription regulator complex"/>
    <property type="evidence" value="ECO:0007669"/>
    <property type="project" value="UniProtKB-ARBA"/>
</dbReference>
<feature type="compositionally biased region" description="Polar residues" evidence="28">
    <location>
        <begin position="2423"/>
        <end position="2436"/>
    </location>
</feature>